<dbReference type="Proteomes" id="UP000054516">
    <property type="component" value="Unassembled WGS sequence"/>
</dbReference>
<name>A0A1S8A948_ROSNE</name>
<reference evidence="1" key="1">
    <citation type="submission" date="2016-03" db="EMBL/GenBank/DDBJ databases">
        <title>Draft genome sequence of Rosellinia necatrix.</title>
        <authorList>
            <person name="Kanematsu S."/>
        </authorList>
    </citation>
    <scope>NUCLEOTIDE SEQUENCE [LARGE SCALE GENOMIC DNA]</scope>
    <source>
        <strain evidence="1">W97</strain>
    </source>
</reference>
<proteinExistence type="predicted"/>
<keyword evidence="2" id="KW-1185">Reference proteome</keyword>
<dbReference type="EMBL" id="DF977485">
    <property type="protein sequence ID" value="GAW26636.1"/>
    <property type="molecule type" value="Genomic_DNA"/>
</dbReference>
<evidence type="ECO:0000313" key="1">
    <source>
        <dbReference type="EMBL" id="GAW26636.1"/>
    </source>
</evidence>
<organism evidence="1">
    <name type="scientific">Rosellinia necatrix</name>
    <name type="common">White root-rot fungus</name>
    <dbReference type="NCBI Taxonomy" id="77044"/>
    <lineage>
        <taxon>Eukaryota</taxon>
        <taxon>Fungi</taxon>
        <taxon>Dikarya</taxon>
        <taxon>Ascomycota</taxon>
        <taxon>Pezizomycotina</taxon>
        <taxon>Sordariomycetes</taxon>
        <taxon>Xylariomycetidae</taxon>
        <taxon>Xylariales</taxon>
        <taxon>Xylariaceae</taxon>
        <taxon>Rosellinia</taxon>
    </lineage>
</organism>
<accession>A0A1S8A948</accession>
<dbReference type="AlphaFoldDB" id="A0A1S8A948"/>
<gene>
    <name evidence="1" type="ORF">SAMD00023353_4000600</name>
</gene>
<protein>
    <submittedName>
        <fullName evidence="1">Uncharacterized protein</fullName>
    </submittedName>
</protein>
<evidence type="ECO:0000313" key="2">
    <source>
        <dbReference type="Proteomes" id="UP000054516"/>
    </source>
</evidence>
<sequence length="67" mass="6767">MQGHVALGGATSLGQLWANFASELAGHSEAHPTIAMEGLGPAAPTVGVLELRDAVGSVEVMLGISRE</sequence>